<name>A0A9W8E1E9_9FUNG</name>
<organism evidence="2 3">
    <name type="scientific">Dispira parvispora</name>
    <dbReference type="NCBI Taxonomy" id="1520584"/>
    <lineage>
        <taxon>Eukaryota</taxon>
        <taxon>Fungi</taxon>
        <taxon>Fungi incertae sedis</taxon>
        <taxon>Zoopagomycota</taxon>
        <taxon>Kickxellomycotina</taxon>
        <taxon>Dimargaritomycetes</taxon>
        <taxon>Dimargaritales</taxon>
        <taxon>Dimargaritaceae</taxon>
        <taxon>Dispira</taxon>
    </lineage>
</organism>
<feature type="compositionally biased region" description="Low complexity" evidence="1">
    <location>
        <begin position="297"/>
        <end position="308"/>
    </location>
</feature>
<evidence type="ECO:0000256" key="1">
    <source>
        <dbReference type="SAM" id="MobiDB-lite"/>
    </source>
</evidence>
<gene>
    <name evidence="2" type="ORF">IWQ62_005046</name>
</gene>
<feature type="region of interest" description="Disordered" evidence="1">
    <location>
        <begin position="363"/>
        <end position="407"/>
    </location>
</feature>
<protein>
    <submittedName>
        <fullName evidence="2">Uncharacterized protein</fullName>
    </submittedName>
</protein>
<feature type="compositionally biased region" description="Polar residues" evidence="1">
    <location>
        <begin position="284"/>
        <end position="296"/>
    </location>
</feature>
<dbReference type="Proteomes" id="UP001150925">
    <property type="component" value="Unassembled WGS sequence"/>
</dbReference>
<comment type="caution">
    <text evidence="2">The sequence shown here is derived from an EMBL/GenBank/DDBJ whole genome shotgun (WGS) entry which is preliminary data.</text>
</comment>
<proteinExistence type="predicted"/>
<keyword evidence="3" id="KW-1185">Reference proteome</keyword>
<feature type="region of interest" description="Disordered" evidence="1">
    <location>
        <begin position="200"/>
        <end position="328"/>
    </location>
</feature>
<reference evidence="2" key="1">
    <citation type="submission" date="2022-07" db="EMBL/GenBank/DDBJ databases">
        <title>Phylogenomic reconstructions and comparative analyses of Kickxellomycotina fungi.</title>
        <authorList>
            <person name="Reynolds N.K."/>
            <person name="Stajich J.E."/>
            <person name="Barry K."/>
            <person name="Grigoriev I.V."/>
            <person name="Crous P."/>
            <person name="Smith M.E."/>
        </authorList>
    </citation>
    <scope>NUCLEOTIDE SEQUENCE</scope>
    <source>
        <strain evidence="2">RSA 1196</strain>
    </source>
</reference>
<evidence type="ECO:0000313" key="2">
    <source>
        <dbReference type="EMBL" id="KAJ1957635.1"/>
    </source>
</evidence>
<dbReference type="EMBL" id="JANBPY010001912">
    <property type="protein sequence ID" value="KAJ1957635.1"/>
    <property type="molecule type" value="Genomic_DNA"/>
</dbReference>
<accession>A0A9W8E1E9</accession>
<sequence>MTPSWANPCAVDLADVLPDFKHDPELMDLIAQAKVAEDRYWEEKARLNRVRWEGETKRFRLSKTGNPVLYRKATVTPNGWVRKEYGDPSLSRPVGSSLGRFEPPRPNQRPLPGAVSYHAMSGPRSASCLDRAPQLPSPTAPGPGMGWLRHRGSLGVIPEASFHHPSGRWNSPMSAREYPQRRTFSHEDVMDALRRKIQANALKRKRSVNSDPASPITGPGNHGGSPQKLQRMIQHSRGESYTISSNHPPVVRFRLPSGPRSAVERPSTMPLALATAGREHPSLKASSMAESTIDGNTTPTRTQRPRSPLVGTQPLTGPCGPPQSTTKVVLPPIRTSYSHTGSPSNCKSQSGAAALPPLRTLCSSPESALGAPSRGRHYPCGHSGPRRALSGSGMPFVTAPQVAPERP</sequence>
<evidence type="ECO:0000313" key="3">
    <source>
        <dbReference type="Proteomes" id="UP001150925"/>
    </source>
</evidence>
<feature type="region of interest" description="Disordered" evidence="1">
    <location>
        <begin position="84"/>
        <end position="115"/>
    </location>
</feature>
<dbReference type="OrthoDB" id="10430969at2759"/>
<dbReference type="AlphaFoldDB" id="A0A9W8E1E9"/>